<dbReference type="InterPro" id="IPR036388">
    <property type="entry name" value="WH-like_DNA-bd_sf"/>
</dbReference>
<keyword evidence="2" id="KW-0805">Transcription regulation</keyword>
<gene>
    <name evidence="6" type="ORF">Q3V30_03665</name>
</gene>
<dbReference type="InterPro" id="IPR000847">
    <property type="entry name" value="LysR_HTH_N"/>
</dbReference>
<proteinExistence type="inferred from homology"/>
<evidence type="ECO:0000256" key="1">
    <source>
        <dbReference type="ARBA" id="ARBA00009437"/>
    </source>
</evidence>
<dbReference type="GO" id="GO:0043565">
    <property type="term" value="F:sequence-specific DNA binding"/>
    <property type="evidence" value="ECO:0007669"/>
    <property type="project" value="TreeGrafter"/>
</dbReference>
<dbReference type="InterPro" id="IPR036390">
    <property type="entry name" value="WH_DNA-bd_sf"/>
</dbReference>
<dbReference type="Gene3D" id="1.10.10.10">
    <property type="entry name" value="Winged helix-like DNA-binding domain superfamily/Winged helix DNA-binding domain"/>
    <property type="match status" value="1"/>
</dbReference>
<dbReference type="PROSITE" id="PS50931">
    <property type="entry name" value="HTH_LYSR"/>
    <property type="match status" value="1"/>
</dbReference>
<organism evidence="6 7">
    <name type="scientific">Erwinia pyri</name>
    <dbReference type="NCBI Taxonomy" id="3062598"/>
    <lineage>
        <taxon>Bacteria</taxon>
        <taxon>Pseudomonadati</taxon>
        <taxon>Pseudomonadota</taxon>
        <taxon>Gammaproteobacteria</taxon>
        <taxon>Enterobacterales</taxon>
        <taxon>Erwiniaceae</taxon>
        <taxon>Erwinia</taxon>
    </lineage>
</organism>
<dbReference type="InterPro" id="IPR005119">
    <property type="entry name" value="LysR_subst-bd"/>
</dbReference>
<dbReference type="Pfam" id="PF03466">
    <property type="entry name" value="LysR_substrate"/>
    <property type="match status" value="1"/>
</dbReference>
<evidence type="ECO:0000256" key="2">
    <source>
        <dbReference type="ARBA" id="ARBA00023015"/>
    </source>
</evidence>
<evidence type="ECO:0000313" key="6">
    <source>
        <dbReference type="EMBL" id="WLS79622.1"/>
    </source>
</evidence>
<dbReference type="Gene3D" id="3.40.190.290">
    <property type="match status" value="1"/>
</dbReference>
<evidence type="ECO:0000256" key="3">
    <source>
        <dbReference type="ARBA" id="ARBA00023125"/>
    </source>
</evidence>
<keyword evidence="7" id="KW-1185">Reference proteome</keyword>
<dbReference type="FunFam" id="1.10.10.10:FF:000001">
    <property type="entry name" value="LysR family transcriptional regulator"/>
    <property type="match status" value="1"/>
</dbReference>
<reference evidence="6 7" key="1">
    <citation type="submission" date="2023-07" db="EMBL/GenBank/DDBJ databases">
        <title>Pathogenic bacteria of pear tree diseases.</title>
        <authorList>
            <person name="Zhang Z."/>
            <person name="He L."/>
            <person name="Huang R."/>
        </authorList>
    </citation>
    <scope>NUCLEOTIDE SEQUENCE [LARGE SCALE GENOMIC DNA]</scope>
    <source>
        <strain evidence="6 7">DE2</strain>
    </source>
</reference>
<dbReference type="RefSeq" id="WP_306210577.1">
    <property type="nucleotide sequence ID" value="NZ_CP132353.1"/>
</dbReference>
<sequence>MKETLLSGIDRIALMQTFVLIVEAGSLSAAALRLETSQPTISRRLQSLERLLGVKLLQRTTHVMKLTDDGERCFAHAKALVEQWQAIEDDLQGAAQEPKGLLRVLVPHAFGQDQMIGPLQEYLQRYPKMRVEWMLSDRRPDFIAEGVDCAVHVGMVTDPSVVALLVAEIPRIVVAAPQLLASGLVVEHPAGLAELPWVALSTFYRQQVTLTCEQQETQHIAIHPQLLTDSLYALRNAMLAGMGAGIASSWAVKEDIEQGRLLHLCPEWHAAPLPIYLVYPYARFYPAKLRRFLEMMREVLPIIGGTQAPVK</sequence>
<dbReference type="PANTHER" id="PTHR30537">
    <property type="entry name" value="HTH-TYPE TRANSCRIPTIONAL REGULATOR"/>
    <property type="match status" value="1"/>
</dbReference>
<comment type="similarity">
    <text evidence="1">Belongs to the LysR transcriptional regulatory family.</text>
</comment>
<feature type="domain" description="HTH lysR-type" evidence="5">
    <location>
        <begin position="10"/>
        <end position="67"/>
    </location>
</feature>
<dbReference type="KEGG" id="epi:Q3V30_03665"/>
<dbReference type="GO" id="GO:0006351">
    <property type="term" value="P:DNA-templated transcription"/>
    <property type="evidence" value="ECO:0007669"/>
    <property type="project" value="TreeGrafter"/>
</dbReference>
<dbReference type="Pfam" id="PF00126">
    <property type="entry name" value="HTH_1"/>
    <property type="match status" value="1"/>
</dbReference>
<evidence type="ECO:0000256" key="4">
    <source>
        <dbReference type="ARBA" id="ARBA00023163"/>
    </source>
</evidence>
<dbReference type="InterPro" id="IPR058163">
    <property type="entry name" value="LysR-type_TF_proteobact-type"/>
</dbReference>
<dbReference type="PANTHER" id="PTHR30537:SF5">
    <property type="entry name" value="HTH-TYPE TRANSCRIPTIONAL ACTIVATOR TTDR-RELATED"/>
    <property type="match status" value="1"/>
</dbReference>
<keyword evidence="4" id="KW-0804">Transcription</keyword>
<keyword evidence="3" id="KW-0238">DNA-binding</keyword>
<evidence type="ECO:0000259" key="5">
    <source>
        <dbReference type="PROSITE" id="PS50931"/>
    </source>
</evidence>
<dbReference type="GO" id="GO:0003700">
    <property type="term" value="F:DNA-binding transcription factor activity"/>
    <property type="evidence" value="ECO:0007669"/>
    <property type="project" value="InterPro"/>
</dbReference>
<dbReference type="SUPFAM" id="SSF53850">
    <property type="entry name" value="Periplasmic binding protein-like II"/>
    <property type="match status" value="1"/>
</dbReference>
<dbReference type="EMBL" id="CP132353">
    <property type="protein sequence ID" value="WLS79622.1"/>
    <property type="molecule type" value="Genomic_DNA"/>
</dbReference>
<dbReference type="CDD" id="cd08422">
    <property type="entry name" value="PBP2_CrgA_like"/>
    <property type="match status" value="1"/>
</dbReference>
<evidence type="ECO:0000313" key="7">
    <source>
        <dbReference type="Proteomes" id="UP001228139"/>
    </source>
</evidence>
<dbReference type="PRINTS" id="PR00039">
    <property type="entry name" value="HTHLYSR"/>
</dbReference>
<accession>A0AA50DM59</accession>
<dbReference type="SUPFAM" id="SSF46785">
    <property type="entry name" value="Winged helix' DNA-binding domain"/>
    <property type="match status" value="1"/>
</dbReference>
<dbReference type="Proteomes" id="UP001228139">
    <property type="component" value="Chromosome"/>
</dbReference>
<protein>
    <submittedName>
        <fullName evidence="6">LysR family transcriptional regulator</fullName>
    </submittedName>
</protein>
<dbReference type="AlphaFoldDB" id="A0AA50DM59"/>
<name>A0AA50DM59_9GAMM</name>